<keyword evidence="3" id="KW-1185">Reference proteome</keyword>
<reference evidence="2 3" key="1">
    <citation type="submission" date="2022-04" db="EMBL/GenBank/DDBJ databases">
        <title>Positive selection, recombination, and allopatry shape intraspecific diversity of widespread and dominant cyanobacteria.</title>
        <authorList>
            <person name="Wei J."/>
            <person name="Shu W."/>
            <person name="Hu C."/>
        </authorList>
    </citation>
    <scope>NUCLEOTIDE SEQUENCE [LARGE SCALE GENOMIC DNA]</scope>
    <source>
        <strain evidence="2 3">GB2-A4</strain>
    </source>
</reference>
<dbReference type="Gene3D" id="2.160.20.80">
    <property type="entry name" value="E3 ubiquitin-protein ligase SopA"/>
    <property type="match status" value="2"/>
</dbReference>
<dbReference type="SUPFAM" id="SSF141571">
    <property type="entry name" value="Pentapeptide repeat-like"/>
    <property type="match status" value="2"/>
</dbReference>
<dbReference type="PANTHER" id="PTHR14136:SF17">
    <property type="entry name" value="BTB_POZ DOMAIN-CONTAINING PROTEIN KCTD9"/>
    <property type="match status" value="1"/>
</dbReference>
<evidence type="ECO:0000313" key="2">
    <source>
        <dbReference type="EMBL" id="MEP0819650.1"/>
    </source>
</evidence>
<protein>
    <submittedName>
        <fullName evidence="2">Pentapeptide repeat-containing protein</fullName>
    </submittedName>
</protein>
<dbReference type="EMBL" id="JAMPKM010000015">
    <property type="protein sequence ID" value="MEP0819650.1"/>
    <property type="molecule type" value="Genomic_DNA"/>
</dbReference>
<gene>
    <name evidence="2" type="ORF">NC998_21350</name>
</gene>
<dbReference type="Pfam" id="PF00805">
    <property type="entry name" value="Pentapeptide"/>
    <property type="match status" value="3"/>
</dbReference>
<feature type="transmembrane region" description="Helical" evidence="1">
    <location>
        <begin position="49"/>
        <end position="69"/>
    </location>
</feature>
<comment type="caution">
    <text evidence="2">The sequence shown here is derived from an EMBL/GenBank/DDBJ whole genome shotgun (WGS) entry which is preliminary data.</text>
</comment>
<dbReference type="RefSeq" id="WP_190440777.1">
    <property type="nucleotide sequence ID" value="NZ_JAMPKM010000015.1"/>
</dbReference>
<keyword evidence="1" id="KW-1133">Transmembrane helix</keyword>
<dbReference type="PANTHER" id="PTHR14136">
    <property type="entry name" value="BTB_POZ DOMAIN-CONTAINING PROTEIN KCTD9"/>
    <property type="match status" value="1"/>
</dbReference>
<dbReference type="InterPro" id="IPR001646">
    <property type="entry name" value="5peptide_repeat"/>
</dbReference>
<keyword evidence="1" id="KW-0472">Membrane</keyword>
<accession>A0ABV0JEY9</accession>
<dbReference type="InterPro" id="IPR051082">
    <property type="entry name" value="Pentapeptide-BTB/POZ_domain"/>
</dbReference>
<dbReference type="Proteomes" id="UP001464891">
    <property type="component" value="Unassembled WGS sequence"/>
</dbReference>
<evidence type="ECO:0000256" key="1">
    <source>
        <dbReference type="SAM" id="Phobius"/>
    </source>
</evidence>
<evidence type="ECO:0000313" key="3">
    <source>
        <dbReference type="Proteomes" id="UP001464891"/>
    </source>
</evidence>
<name>A0ABV0JEY9_9CYAN</name>
<organism evidence="2 3">
    <name type="scientific">Trichocoleus desertorum GB2-A4</name>
    <dbReference type="NCBI Taxonomy" id="2933944"/>
    <lineage>
        <taxon>Bacteria</taxon>
        <taxon>Bacillati</taxon>
        <taxon>Cyanobacteriota</taxon>
        <taxon>Cyanophyceae</taxon>
        <taxon>Leptolyngbyales</taxon>
        <taxon>Trichocoleusaceae</taxon>
        <taxon>Trichocoleus</taxon>
    </lineage>
</organism>
<keyword evidence="1" id="KW-0812">Transmembrane</keyword>
<sequence length="421" mass="46173">MGTEQVGSLLATAAIIFLLVLVAVGLGAFNIPFPEEQLDKRVNTIIESLKVTATLFGGFAVLINAYYAAKRAEAMDKTAIAAEKNIEIGLKNVEIGLKNAELTEERLITERFTKAIEQLGSSEMEIRLGGIYALERIANDSTKDYWQVIEVLTAYIRERAPWPPTKSSKQRKLVKPILNKAPTDIQAVLTVLGRRKHSHGDPEELHPIDLGATDLRGVTLAAGARLQGVNFYQANLQGAKLIKVNLQEAILMEADLQEAYLNEAELQRATLIKANLRKAGIFNTKFLGADLREAKLEEAIFRNVDFQAANLVKANCQRASIRGSNLQEANLMEANLQEADFLTSNFRKAFLQGANLEGAKLDGADLRGAFLSEARLQGAFLQQANLEGVIGLENAYGLTLEQLTLTNVNQDVQSPEISTIE</sequence>
<proteinExistence type="predicted"/>
<feature type="transmembrane region" description="Helical" evidence="1">
    <location>
        <begin position="6"/>
        <end position="29"/>
    </location>
</feature>